<keyword evidence="2" id="KW-1133">Transmembrane helix</keyword>
<accession>A0A0D6JSK5</accession>
<organism evidence="3 4">
    <name type="scientific">Haloferax massiliensis</name>
    <dbReference type="NCBI Taxonomy" id="1476858"/>
    <lineage>
        <taxon>Archaea</taxon>
        <taxon>Methanobacteriati</taxon>
        <taxon>Methanobacteriota</taxon>
        <taxon>Stenosarchaea group</taxon>
        <taxon>Halobacteria</taxon>
        <taxon>Halobacteriales</taxon>
        <taxon>Haloferacaceae</taxon>
        <taxon>Haloferax</taxon>
    </lineage>
</organism>
<dbReference type="PANTHER" id="PTHR43471:SF1">
    <property type="entry name" value="ABC TRANSPORTER PERMEASE PROTEIN NOSY-RELATED"/>
    <property type="match status" value="1"/>
</dbReference>
<evidence type="ECO:0000313" key="4">
    <source>
        <dbReference type="Proteomes" id="UP000198902"/>
    </source>
</evidence>
<evidence type="ECO:0000313" key="3">
    <source>
        <dbReference type="EMBL" id="CQR50628.1"/>
    </source>
</evidence>
<name>A0A0D6JSK5_9EURY</name>
<feature type="compositionally biased region" description="Basic and acidic residues" evidence="1">
    <location>
        <begin position="316"/>
        <end position="328"/>
    </location>
</feature>
<feature type="transmembrane region" description="Helical" evidence="2">
    <location>
        <begin position="28"/>
        <end position="49"/>
    </location>
</feature>
<proteinExistence type="predicted"/>
<keyword evidence="2" id="KW-0812">Transmembrane</keyword>
<keyword evidence="2" id="KW-0472">Membrane</keyword>
<protein>
    <recommendedName>
        <fullName evidence="5">ABC-2 family transporter protein</fullName>
    </recommendedName>
</protein>
<gene>
    <name evidence="3" type="ORF">BN996_02111</name>
</gene>
<dbReference type="EMBL" id="CSTE01000002">
    <property type="protein sequence ID" value="CQR50628.1"/>
    <property type="molecule type" value="Genomic_DNA"/>
</dbReference>
<dbReference type="PANTHER" id="PTHR43471">
    <property type="entry name" value="ABC TRANSPORTER PERMEASE"/>
    <property type="match status" value="1"/>
</dbReference>
<evidence type="ECO:0008006" key="5">
    <source>
        <dbReference type="Google" id="ProtNLM"/>
    </source>
</evidence>
<keyword evidence="4" id="KW-1185">Reference proteome</keyword>
<reference evidence="4" key="1">
    <citation type="submission" date="2015-03" db="EMBL/GenBank/DDBJ databases">
        <authorList>
            <person name="Urmite Genomes"/>
        </authorList>
    </citation>
    <scope>NUCLEOTIDE SEQUENCE [LARGE SCALE GENOMIC DNA]</scope>
    <source>
        <strain evidence="4">Arc-Hr</strain>
    </source>
</reference>
<sequence length="340" mass="35153">MSVGDLDGVGDLFAIAARELRTVVRTPAVVALSVVFALTVVAVAAAGSGARGGYVPLVLDLLPFVEALVPLLAVALCYRAVLSDRESGELDVLRTFDVSRPAYVGGVYLGRGLALAFVVFGSLLAAGATVPVLSPPDPTFLALNEAADSPVAFLRFSVLAVLFALAVAAVALAVSAADRGADAGPAREDDHARLAVVVAPPERPGNLDVVAGDERVEVPAERPGLLGVDADGHLEGVADAGRRQRVEPRVRLAVDLGGELDELARLGLEAVRRLELDGDRAGTDVADRGDGDDCVHASGLVAGSQGPCLPGRARRGRGEPREPPERCEPEIIVTRGRNTP</sequence>
<feature type="transmembrane region" description="Helical" evidence="2">
    <location>
        <begin position="153"/>
        <end position="177"/>
    </location>
</feature>
<dbReference type="Proteomes" id="UP000198902">
    <property type="component" value="Unassembled WGS sequence"/>
</dbReference>
<feature type="transmembrane region" description="Helical" evidence="2">
    <location>
        <begin position="102"/>
        <end position="133"/>
    </location>
</feature>
<evidence type="ECO:0000256" key="1">
    <source>
        <dbReference type="SAM" id="MobiDB-lite"/>
    </source>
</evidence>
<feature type="region of interest" description="Disordered" evidence="1">
    <location>
        <begin position="305"/>
        <end position="328"/>
    </location>
</feature>
<evidence type="ECO:0000256" key="2">
    <source>
        <dbReference type="SAM" id="Phobius"/>
    </source>
</evidence>
<feature type="transmembrane region" description="Helical" evidence="2">
    <location>
        <begin position="61"/>
        <end position="81"/>
    </location>
</feature>
<dbReference type="AlphaFoldDB" id="A0A0D6JSK5"/>